<organism evidence="2 3">
    <name type="scientific">Clunio marinus</name>
    <dbReference type="NCBI Taxonomy" id="568069"/>
    <lineage>
        <taxon>Eukaryota</taxon>
        <taxon>Metazoa</taxon>
        <taxon>Ecdysozoa</taxon>
        <taxon>Arthropoda</taxon>
        <taxon>Hexapoda</taxon>
        <taxon>Insecta</taxon>
        <taxon>Pterygota</taxon>
        <taxon>Neoptera</taxon>
        <taxon>Endopterygota</taxon>
        <taxon>Diptera</taxon>
        <taxon>Nematocera</taxon>
        <taxon>Chironomoidea</taxon>
        <taxon>Chironomidae</taxon>
        <taxon>Clunio</taxon>
    </lineage>
</organism>
<sequence length="76" mass="8449">MTQTIAMKISLRLLKSLGHSSTIAVMKPSIVQNCESRPIRRSIKKKRHDQSGAPGSWRTADGYAKNARPGPNINYQ</sequence>
<gene>
    <name evidence="2" type="ORF">CLUMA_CG021169</name>
</gene>
<feature type="compositionally biased region" description="Basic residues" evidence="1">
    <location>
        <begin position="39"/>
        <end position="48"/>
    </location>
</feature>
<reference evidence="2 3" key="1">
    <citation type="submission" date="2015-04" db="EMBL/GenBank/DDBJ databases">
        <authorList>
            <person name="Syromyatnikov M.Y."/>
            <person name="Popov V.N."/>
        </authorList>
    </citation>
    <scope>NUCLEOTIDE SEQUENCE [LARGE SCALE GENOMIC DNA]</scope>
</reference>
<name>A0A1J1J7A2_9DIPT</name>
<accession>A0A1J1J7A2</accession>
<feature type="region of interest" description="Disordered" evidence="1">
    <location>
        <begin position="38"/>
        <end position="76"/>
    </location>
</feature>
<evidence type="ECO:0000256" key="1">
    <source>
        <dbReference type="SAM" id="MobiDB-lite"/>
    </source>
</evidence>
<protein>
    <submittedName>
        <fullName evidence="2">CLUMA_CG021169, isoform A</fullName>
    </submittedName>
</protein>
<dbReference type="EMBL" id="CVRI01000074">
    <property type="protein sequence ID" value="CRL08263.1"/>
    <property type="molecule type" value="Genomic_DNA"/>
</dbReference>
<dbReference type="AlphaFoldDB" id="A0A1J1J7A2"/>
<evidence type="ECO:0000313" key="2">
    <source>
        <dbReference type="EMBL" id="CRL08263.1"/>
    </source>
</evidence>
<dbReference type="Proteomes" id="UP000183832">
    <property type="component" value="Unassembled WGS sequence"/>
</dbReference>
<keyword evidence="3" id="KW-1185">Reference proteome</keyword>
<evidence type="ECO:0000313" key="3">
    <source>
        <dbReference type="Proteomes" id="UP000183832"/>
    </source>
</evidence>
<proteinExistence type="predicted"/>